<dbReference type="PANTHER" id="PTHR34220:SF7">
    <property type="entry name" value="SENSOR HISTIDINE KINASE YPDA"/>
    <property type="match status" value="1"/>
</dbReference>
<keyword evidence="3" id="KW-0808">Transferase</keyword>
<feature type="transmembrane region" description="Helical" evidence="1">
    <location>
        <begin position="52"/>
        <end position="70"/>
    </location>
</feature>
<keyword evidence="1" id="KW-1133">Transmembrane helix</keyword>
<keyword evidence="4" id="KW-1185">Reference proteome</keyword>
<reference evidence="3" key="1">
    <citation type="submission" date="2022-01" db="EMBL/GenBank/DDBJ databases">
        <authorList>
            <person name="Jo J.-H."/>
            <person name="Im W.-T."/>
        </authorList>
    </citation>
    <scope>NUCLEOTIDE SEQUENCE</scope>
    <source>
        <strain evidence="3">NA20</strain>
    </source>
</reference>
<evidence type="ECO:0000259" key="2">
    <source>
        <dbReference type="Pfam" id="PF06580"/>
    </source>
</evidence>
<protein>
    <submittedName>
        <fullName evidence="3">Histidine kinase</fullName>
    </submittedName>
</protein>
<dbReference type="Pfam" id="PF06580">
    <property type="entry name" value="His_kinase"/>
    <property type="match status" value="1"/>
</dbReference>
<dbReference type="InterPro" id="IPR050640">
    <property type="entry name" value="Bact_2-comp_sensor_kinase"/>
</dbReference>
<feature type="domain" description="Signal transduction histidine kinase internal region" evidence="2">
    <location>
        <begin position="172"/>
        <end position="250"/>
    </location>
</feature>
<gene>
    <name evidence="3" type="ORF">LZZ85_16710</name>
</gene>
<feature type="transmembrane region" description="Helical" evidence="1">
    <location>
        <begin position="12"/>
        <end position="32"/>
    </location>
</feature>
<dbReference type="PANTHER" id="PTHR34220">
    <property type="entry name" value="SENSOR HISTIDINE KINASE YPDA"/>
    <property type="match status" value="1"/>
</dbReference>
<dbReference type="Proteomes" id="UP001165367">
    <property type="component" value="Unassembled WGS sequence"/>
</dbReference>
<sequence>MSFNWRKKVNDKYFWMEILMLCCFTYFIAILSDVEYTIYESGKRHFISALEYRLAFGTFHFLLYGAYYWLCVKPLVLAKKPWWVFFSLILFVPVIHYYNHYVATNALIYLPLFSAELRNTAARQFKSEQNFGILYAYMLSSRCLPIIFFAYLVRSLKQEKLVNELKAQQLLAELNYLRAQVQPHFFFNTLNNIYALAIKQSPDTGPMVLKLSEMMRYILYQSGEKKVSLKQEIDFLSNYVEIEKIRHRNNVAILFDVQGDIAGVNIEPLLLLPFVENAFKHGARESLFQAEVSIVICVQDQELNLQVRNTKPDVSGKENEKGIGLENVRKRLALLYTGGHCLNIAESERQYEVNLTIELQ</sequence>
<keyword evidence="1" id="KW-0472">Membrane</keyword>
<proteinExistence type="predicted"/>
<keyword evidence="1" id="KW-0812">Transmembrane</keyword>
<dbReference type="InterPro" id="IPR036890">
    <property type="entry name" value="HATPase_C_sf"/>
</dbReference>
<keyword evidence="3" id="KW-0418">Kinase</keyword>
<evidence type="ECO:0000256" key="1">
    <source>
        <dbReference type="SAM" id="Phobius"/>
    </source>
</evidence>
<evidence type="ECO:0000313" key="4">
    <source>
        <dbReference type="Proteomes" id="UP001165367"/>
    </source>
</evidence>
<feature type="transmembrane region" description="Helical" evidence="1">
    <location>
        <begin position="82"/>
        <end position="99"/>
    </location>
</feature>
<evidence type="ECO:0000313" key="3">
    <source>
        <dbReference type="EMBL" id="MCG2615940.1"/>
    </source>
</evidence>
<name>A0ABS9KUI4_9BACT</name>
<dbReference type="Gene3D" id="3.30.565.10">
    <property type="entry name" value="Histidine kinase-like ATPase, C-terminal domain"/>
    <property type="match status" value="1"/>
</dbReference>
<accession>A0ABS9KUI4</accession>
<organism evidence="3 4">
    <name type="scientific">Terrimonas ginsenosidimutans</name>
    <dbReference type="NCBI Taxonomy" id="2908004"/>
    <lineage>
        <taxon>Bacteria</taxon>
        <taxon>Pseudomonadati</taxon>
        <taxon>Bacteroidota</taxon>
        <taxon>Chitinophagia</taxon>
        <taxon>Chitinophagales</taxon>
        <taxon>Chitinophagaceae</taxon>
        <taxon>Terrimonas</taxon>
    </lineage>
</organism>
<dbReference type="SUPFAM" id="SSF55874">
    <property type="entry name" value="ATPase domain of HSP90 chaperone/DNA topoisomerase II/histidine kinase"/>
    <property type="match status" value="1"/>
</dbReference>
<feature type="transmembrane region" description="Helical" evidence="1">
    <location>
        <begin position="133"/>
        <end position="153"/>
    </location>
</feature>
<dbReference type="GO" id="GO:0016301">
    <property type="term" value="F:kinase activity"/>
    <property type="evidence" value="ECO:0007669"/>
    <property type="project" value="UniProtKB-KW"/>
</dbReference>
<dbReference type="EMBL" id="JAKLTR010000011">
    <property type="protein sequence ID" value="MCG2615940.1"/>
    <property type="molecule type" value="Genomic_DNA"/>
</dbReference>
<dbReference type="InterPro" id="IPR010559">
    <property type="entry name" value="Sig_transdc_His_kin_internal"/>
</dbReference>
<dbReference type="RefSeq" id="WP_237874478.1">
    <property type="nucleotide sequence ID" value="NZ_JAKLTR010000011.1"/>
</dbReference>
<comment type="caution">
    <text evidence="3">The sequence shown here is derived from an EMBL/GenBank/DDBJ whole genome shotgun (WGS) entry which is preliminary data.</text>
</comment>